<evidence type="ECO:0000313" key="3">
    <source>
        <dbReference type="EMBL" id="MRN39390.1"/>
    </source>
</evidence>
<dbReference type="Proteomes" id="UP000486297">
    <property type="component" value="Unassembled WGS sequence"/>
</dbReference>
<organism evidence="2 4">
    <name type="scientific">Neisseria brasiliensis</name>
    <dbReference type="NCBI Taxonomy" id="2666100"/>
    <lineage>
        <taxon>Bacteria</taxon>
        <taxon>Pseudomonadati</taxon>
        <taxon>Pseudomonadota</taxon>
        <taxon>Betaproteobacteria</taxon>
        <taxon>Neisseriales</taxon>
        <taxon>Neisseriaceae</taxon>
        <taxon>Neisseria</taxon>
    </lineage>
</organism>
<name>A0A5Q3S285_9NEIS</name>
<dbReference type="EMBL" id="WJXO01000001">
    <property type="protein sequence ID" value="MRN38931.1"/>
    <property type="molecule type" value="Genomic_DNA"/>
</dbReference>
<evidence type="ECO:0000256" key="1">
    <source>
        <dbReference type="SAM" id="MobiDB-lite"/>
    </source>
</evidence>
<proteinExistence type="predicted"/>
<sequence length="135" mass="14236">MKQPLTLIWGLPHDGEVCKNAVCRPLTIGGELNALAAFDDYAEGKELTESALSVALTLAYWTQQVSIDGLPSEALTVDYLMDNLVGEDYRLIMAAMDDLRAKSAAASVNPKPTAAADETPTTTDTSTEATAAASS</sequence>
<keyword evidence="4" id="KW-1185">Reference proteome</keyword>
<evidence type="ECO:0000313" key="2">
    <source>
        <dbReference type="EMBL" id="MRN38931.1"/>
    </source>
</evidence>
<dbReference type="AlphaFoldDB" id="A0A5Q3S285"/>
<reference evidence="2" key="1">
    <citation type="journal article" name="Emerg. Infect. Dis.">
        <title>Two cases of a newly characterized neisseria species.</title>
        <authorList>
            <person name="Mustapha M."/>
            <person name="Lemos A.P.S."/>
            <person name="Harrison L.H."/>
            <person name="Vantyne D."/>
            <person name="Sacchi C.T."/>
        </authorList>
    </citation>
    <scope>NUCLEOTIDE SEQUENCE</scope>
    <source>
        <strain evidence="2">N.95.16</strain>
    </source>
</reference>
<dbReference type="RefSeq" id="WP_097784597.1">
    <property type="nucleotide sequence ID" value="NZ_CP046027.1"/>
</dbReference>
<feature type="region of interest" description="Disordered" evidence="1">
    <location>
        <begin position="105"/>
        <end position="135"/>
    </location>
</feature>
<comment type="caution">
    <text evidence="2">The sequence shown here is derived from an EMBL/GenBank/DDBJ whole genome shotgun (WGS) entry which is preliminary data.</text>
</comment>
<accession>A0A5Q3S285</accession>
<dbReference type="EMBL" id="WJXO01000003">
    <property type="protein sequence ID" value="MRN39390.1"/>
    <property type="molecule type" value="Genomic_DNA"/>
</dbReference>
<evidence type="ECO:0000313" key="4">
    <source>
        <dbReference type="Proteomes" id="UP000486297"/>
    </source>
</evidence>
<feature type="compositionally biased region" description="Low complexity" evidence="1">
    <location>
        <begin position="112"/>
        <end position="135"/>
    </location>
</feature>
<protein>
    <submittedName>
        <fullName evidence="2">Uncharacterized protein</fullName>
    </submittedName>
</protein>
<gene>
    <name evidence="2" type="ORF">GJU80_10715</name>
    <name evidence="3" type="ORF">GJU80_13130</name>
</gene>